<keyword evidence="8" id="KW-0934">Plastid</keyword>
<proteinExistence type="inferred from homology"/>
<dbReference type="CDD" id="cd07026">
    <property type="entry name" value="Ribosomal_L20"/>
    <property type="match status" value="1"/>
</dbReference>
<dbReference type="InterPro" id="IPR049946">
    <property type="entry name" value="RIBOSOMAL_L20_CS"/>
</dbReference>
<dbReference type="InterPro" id="IPR035566">
    <property type="entry name" value="Ribosomal_protein_bL20_C"/>
</dbReference>
<dbReference type="PRINTS" id="PR00062">
    <property type="entry name" value="RIBOSOMALL20"/>
</dbReference>
<organism evidence="8">
    <name type="scientific">Centrolepis monogyna</name>
    <dbReference type="NCBI Taxonomy" id="357899"/>
    <lineage>
        <taxon>Eukaryota</taxon>
        <taxon>Viridiplantae</taxon>
        <taxon>Streptophyta</taxon>
        <taxon>Embryophyta</taxon>
        <taxon>Tracheophyta</taxon>
        <taxon>Spermatophyta</taxon>
        <taxon>Magnoliopsida</taxon>
        <taxon>Liliopsida</taxon>
        <taxon>Poales</taxon>
        <taxon>Restionaceae</taxon>
        <taxon>Centrolepis</taxon>
    </lineage>
</organism>
<dbReference type="GO" id="GO:0019843">
    <property type="term" value="F:rRNA binding"/>
    <property type="evidence" value="ECO:0007669"/>
    <property type="project" value="UniProtKB-KW"/>
</dbReference>
<sequence length="117" mass="14033">MTKVERGFIARRRRKALRSFASTYKGARSRSIRMMTQQKMRALASAFRDRAKKKRDFRRLWITRINALTREKATLFTYSYNKLIHNLHQKQSLLNRKMLGQIAIENKKSFYTISDKM</sequence>
<keyword evidence="5 6" id="KW-0687">Ribonucleoprotein</keyword>
<dbReference type="GO" id="GO:1990904">
    <property type="term" value="C:ribonucleoprotein complex"/>
    <property type="evidence" value="ECO:0007669"/>
    <property type="project" value="UniProtKB-KW"/>
</dbReference>
<dbReference type="Gene3D" id="1.10.1900.20">
    <property type="entry name" value="Ribosomal protein L20"/>
    <property type="match status" value="1"/>
</dbReference>
<evidence type="ECO:0000256" key="6">
    <source>
        <dbReference type="RuleBase" id="RU000561"/>
    </source>
</evidence>
<dbReference type="Pfam" id="PF00453">
    <property type="entry name" value="Ribosomal_L20"/>
    <property type="match status" value="1"/>
</dbReference>
<evidence type="ECO:0000256" key="5">
    <source>
        <dbReference type="ARBA" id="ARBA00023274"/>
    </source>
</evidence>
<comment type="function">
    <text evidence="7">Binds directly to 23S ribosomal RNA and is necessary for the in vitro assembly process of the 50S ribosomal subunit. It is not involved in the protein synthesizing functions of that subunit.</text>
</comment>
<dbReference type="GO" id="GO:0006412">
    <property type="term" value="P:translation"/>
    <property type="evidence" value="ECO:0007669"/>
    <property type="project" value="InterPro"/>
</dbReference>
<dbReference type="Gene3D" id="6.10.160.10">
    <property type="match status" value="1"/>
</dbReference>
<keyword evidence="4 6" id="KW-0689">Ribosomal protein</keyword>
<evidence type="ECO:0000313" key="8">
    <source>
        <dbReference type="EMBL" id="AEZ49212.1"/>
    </source>
</evidence>
<dbReference type="PROSITE" id="PS00937">
    <property type="entry name" value="RIBOSOMAL_L20"/>
    <property type="match status" value="1"/>
</dbReference>
<dbReference type="GO" id="GO:0005840">
    <property type="term" value="C:ribosome"/>
    <property type="evidence" value="ECO:0007669"/>
    <property type="project" value="UniProtKB-KW"/>
</dbReference>
<dbReference type="FunFam" id="1.10.1900.20:FF:000001">
    <property type="entry name" value="50S ribosomal protein L20"/>
    <property type="match status" value="1"/>
</dbReference>
<dbReference type="SUPFAM" id="SSF74731">
    <property type="entry name" value="Ribosomal protein L20"/>
    <property type="match status" value="1"/>
</dbReference>
<dbReference type="PANTHER" id="PTHR10986">
    <property type="entry name" value="39S RIBOSOMAL PROTEIN L20"/>
    <property type="match status" value="1"/>
</dbReference>
<dbReference type="EMBL" id="HQ182589">
    <property type="protein sequence ID" value="AEZ49212.1"/>
    <property type="molecule type" value="Genomic_DNA"/>
</dbReference>
<dbReference type="HAMAP" id="MF_00382">
    <property type="entry name" value="Ribosomal_bL20"/>
    <property type="match status" value="1"/>
</dbReference>
<dbReference type="AlphaFoldDB" id="H6T1W8"/>
<name>H6T1W8_9POAL</name>
<evidence type="ECO:0000256" key="7">
    <source>
        <dbReference type="RuleBase" id="RU004311"/>
    </source>
</evidence>
<accession>H6T1W8</accession>
<reference evidence="8" key="1">
    <citation type="journal article" date="2010" name="Ann. Mo. Bot. Gard.">
        <title>Assembling the Tree of the Monocotyledons: Plastome Sequence Phylogeny and Evolution of Poales.</title>
        <authorList>
            <person name="Givnish T.J."/>
            <person name="Ames M."/>
            <person name="McNeal J.R."/>
            <person name="McKain M.J."/>
            <person name="Steele P.R."/>
            <person name="dePamphilis C.W."/>
            <person name="Graham S.W."/>
            <person name="Pires J.C."/>
            <person name="Stevenson D.W."/>
            <person name="Zomlefer W.B."/>
            <person name="Briggs B.G."/>
            <person name="Duvall M.R."/>
            <person name="Moore M.J."/>
            <person name="Heaney J.M."/>
            <person name="Soltis D.E."/>
            <person name="Soltis P.S."/>
            <person name="Thiele K."/>
            <person name="Leebens-Mack J.H."/>
        </authorList>
    </citation>
    <scope>NUCLEOTIDE SEQUENCE</scope>
</reference>
<geneLocation type="plastid" evidence="8"/>
<protein>
    <recommendedName>
        <fullName evidence="7">50S ribosomal protein L20</fullName>
    </recommendedName>
</protein>
<evidence type="ECO:0000256" key="2">
    <source>
        <dbReference type="ARBA" id="ARBA00022730"/>
    </source>
</evidence>
<dbReference type="NCBIfam" id="TIGR01032">
    <property type="entry name" value="rplT_bact"/>
    <property type="match status" value="1"/>
</dbReference>
<dbReference type="InterPro" id="IPR005813">
    <property type="entry name" value="Ribosomal_bL20"/>
</dbReference>
<keyword evidence="3 7" id="KW-0694">RNA-binding</keyword>
<evidence type="ECO:0000256" key="1">
    <source>
        <dbReference type="ARBA" id="ARBA00007698"/>
    </source>
</evidence>
<dbReference type="GO" id="GO:0003735">
    <property type="term" value="F:structural constituent of ribosome"/>
    <property type="evidence" value="ECO:0007669"/>
    <property type="project" value="InterPro"/>
</dbReference>
<evidence type="ECO:0000256" key="4">
    <source>
        <dbReference type="ARBA" id="ARBA00022980"/>
    </source>
</evidence>
<feature type="non-terminal residue" evidence="8">
    <location>
        <position position="117"/>
    </location>
</feature>
<gene>
    <name evidence="8" type="primary">rpl20</name>
</gene>
<comment type="similarity">
    <text evidence="1 6">Belongs to the bacterial ribosomal protein bL20 family.</text>
</comment>
<evidence type="ECO:0000256" key="3">
    <source>
        <dbReference type="ARBA" id="ARBA00022884"/>
    </source>
</evidence>
<keyword evidence="2 7" id="KW-0699">rRNA-binding</keyword>